<evidence type="ECO:0000256" key="7">
    <source>
        <dbReference type="ARBA" id="ARBA00023157"/>
    </source>
</evidence>
<evidence type="ECO:0000256" key="13">
    <source>
        <dbReference type="ARBA" id="ARBA00075893"/>
    </source>
</evidence>
<dbReference type="Gene3D" id="1.20.1070.10">
    <property type="entry name" value="Rhodopsin 7-helix transmembrane proteins"/>
    <property type="match status" value="1"/>
</dbReference>
<dbReference type="PRINTS" id="PR01570">
    <property type="entry name" value="NPFFRECEPTOR"/>
</dbReference>
<feature type="transmembrane region" description="Helical" evidence="16">
    <location>
        <begin position="88"/>
        <end position="108"/>
    </location>
</feature>
<keyword evidence="6 16" id="KW-0472">Membrane</keyword>
<evidence type="ECO:0000313" key="18">
    <source>
        <dbReference type="Ensembl" id="ENSAPOP00000027562.1"/>
    </source>
</evidence>
<dbReference type="PRINTS" id="PR00237">
    <property type="entry name" value="GPCRRHODOPSN"/>
</dbReference>
<evidence type="ECO:0000313" key="19">
    <source>
        <dbReference type="Proteomes" id="UP000257200"/>
    </source>
</evidence>
<evidence type="ECO:0000256" key="11">
    <source>
        <dbReference type="ARBA" id="ARBA00025478"/>
    </source>
</evidence>
<comment type="function">
    <text evidence="11">Receptor for NPAF (A-18-F-amide) and NPFF (F-8-F-amide) neuropeptides, also known as morphine-modulating peptides. Can also be activated by a variety of naturally occurring or synthetic FMRF-amide like ligands. This receptor mediates its action by association with G proteins that activate a phosphatidylinositol-calcium second messenger system.</text>
</comment>
<dbReference type="SMART" id="SM01381">
    <property type="entry name" value="7TM_GPCR_Srsx"/>
    <property type="match status" value="1"/>
</dbReference>
<feature type="transmembrane region" description="Helical" evidence="16">
    <location>
        <begin position="219"/>
        <end position="240"/>
    </location>
</feature>
<keyword evidence="4 16" id="KW-1133">Transmembrane helix</keyword>
<feature type="domain" description="G-protein coupled receptors family 1 profile" evidence="17">
    <location>
        <begin position="67"/>
        <end position="343"/>
    </location>
</feature>
<keyword evidence="5 15" id="KW-0297">G-protein coupled receptor</keyword>
<dbReference type="InParanoid" id="A0A3Q1GJF0"/>
<comment type="similarity">
    <text evidence="15">Belongs to the G-protein coupled receptor 1 family.</text>
</comment>
<dbReference type="GO" id="GO:0005886">
    <property type="term" value="C:plasma membrane"/>
    <property type="evidence" value="ECO:0007669"/>
    <property type="project" value="UniProtKB-SubCell"/>
</dbReference>
<evidence type="ECO:0000256" key="3">
    <source>
        <dbReference type="ARBA" id="ARBA00022692"/>
    </source>
</evidence>
<feature type="transmembrane region" description="Helical" evidence="16">
    <location>
        <begin position="282"/>
        <end position="307"/>
    </location>
</feature>
<dbReference type="PANTHER" id="PTHR24241:SF82">
    <property type="entry name" value="NEUROPEPTIDE FF RECEPTOR 1-RELATED"/>
    <property type="match status" value="1"/>
</dbReference>
<keyword evidence="10 15" id="KW-0807">Transducer</keyword>
<dbReference type="GeneTree" id="ENSGT01150000286926"/>
<protein>
    <recommendedName>
        <fullName evidence="12">Neuropeptide FF receptor 1</fullName>
    </recommendedName>
    <alternativeName>
        <fullName evidence="14">G-protein coupled receptor 147</fullName>
    </alternativeName>
    <alternativeName>
        <fullName evidence="13">RFamide-related peptide receptor OT7T022</fullName>
    </alternativeName>
</protein>
<keyword evidence="3 15" id="KW-0812">Transmembrane</keyword>
<evidence type="ECO:0000256" key="12">
    <source>
        <dbReference type="ARBA" id="ARBA00074417"/>
    </source>
</evidence>
<evidence type="ECO:0000256" key="10">
    <source>
        <dbReference type="ARBA" id="ARBA00023224"/>
    </source>
</evidence>
<evidence type="ECO:0000256" key="16">
    <source>
        <dbReference type="SAM" id="Phobius"/>
    </source>
</evidence>
<feature type="transmembrane region" description="Helical" evidence="16">
    <location>
        <begin position="50"/>
        <end position="76"/>
    </location>
</feature>
<dbReference type="InterPro" id="IPR000276">
    <property type="entry name" value="GPCR_Rhodpsn"/>
</dbReference>
<feature type="transmembrane region" description="Helical" evidence="16">
    <location>
        <begin position="162"/>
        <end position="184"/>
    </location>
</feature>
<dbReference type="Ensembl" id="ENSAPOT00000000878.1">
    <property type="protein sequence ID" value="ENSAPOP00000027562.1"/>
    <property type="gene ID" value="ENSAPOG00000012193.1"/>
</dbReference>
<dbReference type="STRING" id="80966.ENSAPOP00000027562"/>
<dbReference type="SUPFAM" id="SSF81321">
    <property type="entry name" value="Family A G protein-coupled receptor-like"/>
    <property type="match status" value="1"/>
</dbReference>
<evidence type="ECO:0000256" key="15">
    <source>
        <dbReference type="RuleBase" id="RU000688"/>
    </source>
</evidence>
<dbReference type="PROSITE" id="PS50262">
    <property type="entry name" value="G_PROTEIN_RECEP_F1_2"/>
    <property type="match status" value="1"/>
</dbReference>
<name>A0A3Q1GJF0_9TELE</name>
<dbReference type="Pfam" id="PF00001">
    <property type="entry name" value="7tm_1"/>
    <property type="match status" value="1"/>
</dbReference>
<reference evidence="18" key="2">
    <citation type="submission" date="2025-09" db="UniProtKB">
        <authorList>
            <consortium name="Ensembl"/>
        </authorList>
    </citation>
    <scope>IDENTIFICATION</scope>
</reference>
<dbReference type="AlphaFoldDB" id="A0A3Q1GJF0"/>
<evidence type="ECO:0000256" key="6">
    <source>
        <dbReference type="ARBA" id="ARBA00023136"/>
    </source>
</evidence>
<organism evidence="18 19">
    <name type="scientific">Acanthochromis polyacanthus</name>
    <name type="common">spiny chromis</name>
    <dbReference type="NCBI Taxonomy" id="80966"/>
    <lineage>
        <taxon>Eukaryota</taxon>
        <taxon>Metazoa</taxon>
        <taxon>Chordata</taxon>
        <taxon>Craniata</taxon>
        <taxon>Vertebrata</taxon>
        <taxon>Euteleostomi</taxon>
        <taxon>Actinopterygii</taxon>
        <taxon>Neopterygii</taxon>
        <taxon>Teleostei</taxon>
        <taxon>Neoteleostei</taxon>
        <taxon>Acanthomorphata</taxon>
        <taxon>Ovalentaria</taxon>
        <taxon>Pomacentridae</taxon>
        <taxon>Acanthochromis</taxon>
    </lineage>
</organism>
<keyword evidence="2" id="KW-1003">Cell membrane</keyword>
<keyword evidence="8 15" id="KW-0675">Receptor</keyword>
<feature type="transmembrane region" description="Helical" evidence="16">
    <location>
        <begin position="327"/>
        <end position="346"/>
    </location>
</feature>
<comment type="subcellular location">
    <subcellularLocation>
        <location evidence="1">Cell membrane</location>
        <topology evidence="1">Multi-pass membrane protein</topology>
    </subcellularLocation>
</comment>
<evidence type="ECO:0000256" key="5">
    <source>
        <dbReference type="ARBA" id="ARBA00023040"/>
    </source>
</evidence>
<evidence type="ECO:0000256" key="14">
    <source>
        <dbReference type="ARBA" id="ARBA00082066"/>
    </source>
</evidence>
<evidence type="ECO:0000256" key="9">
    <source>
        <dbReference type="ARBA" id="ARBA00023180"/>
    </source>
</evidence>
<feature type="transmembrane region" description="Helical" evidence="16">
    <location>
        <begin position="123"/>
        <end position="141"/>
    </location>
</feature>
<keyword evidence="19" id="KW-1185">Reference proteome</keyword>
<reference evidence="18" key="1">
    <citation type="submission" date="2025-08" db="UniProtKB">
        <authorList>
            <consortium name="Ensembl"/>
        </authorList>
    </citation>
    <scope>IDENTIFICATION</scope>
</reference>
<sequence>MEILGSTGEEGMALEGSDISEALVNTSLYRVLNVTNITFYPYYQHSLYVAASYILAYSFIFLLCMMGNILVCVIVLGNRRMRTVTNLFIFNLAISDLLVGIFCIPTTLVDNLITGKRPCQNGFVQGVSVSASVFTLVAIAVERFRCIVFPLKPKLTLLVAKTAIASIWVLAVVIMCPTAVALTVEKVPFHYMVYNDDFNQTLPLYTCYENFANPKMGKIYTAVLLTHIYLVPLTVITVMYGSIGVKLCSSVVGNREPQANAAVQAGGRRRGQQMISQKKIKVIKMLIVVALLFMLSWLPLWTLLMMADYAGLDREQIDFLTSYVFPFAHWLAFSNSSINPIIYGYYNENFKRGFQAVCKSRSFCYLVQCQLWSRVAKWEKSGRSVQPPGEGGGFRDPMNHNHSVWGLRNRVRNDNNLRDAEETHRSARVGCGEVHAGSRPSDQGLEMAVVRKKSHEREKEKVRSIAVSVYQAWDN</sequence>
<dbReference type="InterPro" id="IPR005395">
    <property type="entry name" value="NPFF_rcpt"/>
</dbReference>
<evidence type="ECO:0000256" key="2">
    <source>
        <dbReference type="ARBA" id="ARBA00022475"/>
    </source>
</evidence>
<dbReference type="Proteomes" id="UP000257200">
    <property type="component" value="Unplaced"/>
</dbReference>
<dbReference type="GO" id="GO:0032870">
    <property type="term" value="P:cellular response to hormone stimulus"/>
    <property type="evidence" value="ECO:0007669"/>
    <property type="project" value="TreeGrafter"/>
</dbReference>
<evidence type="ECO:0000256" key="8">
    <source>
        <dbReference type="ARBA" id="ARBA00023170"/>
    </source>
</evidence>
<dbReference type="InterPro" id="IPR017452">
    <property type="entry name" value="GPCR_Rhodpsn_7TM"/>
</dbReference>
<evidence type="ECO:0000256" key="1">
    <source>
        <dbReference type="ARBA" id="ARBA00004651"/>
    </source>
</evidence>
<dbReference type="FunFam" id="1.20.1070.10:FF:000153">
    <property type="entry name" value="Neuropeptide FF receptor 1"/>
    <property type="match status" value="1"/>
</dbReference>
<dbReference type="PANTHER" id="PTHR24241">
    <property type="entry name" value="NEUROPEPTIDE RECEPTOR-RELATED G-PROTEIN COUPLED RECEPTOR"/>
    <property type="match status" value="1"/>
</dbReference>
<dbReference type="GO" id="GO:0008188">
    <property type="term" value="F:neuropeptide receptor activity"/>
    <property type="evidence" value="ECO:0007669"/>
    <property type="project" value="InterPro"/>
</dbReference>
<keyword evidence="7" id="KW-1015">Disulfide bond</keyword>
<dbReference type="FunCoup" id="A0A3Q1GJF0">
    <property type="interactions" value="18"/>
</dbReference>
<dbReference type="GO" id="GO:0042277">
    <property type="term" value="F:peptide binding"/>
    <property type="evidence" value="ECO:0007669"/>
    <property type="project" value="TreeGrafter"/>
</dbReference>
<dbReference type="PROSITE" id="PS00237">
    <property type="entry name" value="G_PROTEIN_RECEP_F1_1"/>
    <property type="match status" value="1"/>
</dbReference>
<evidence type="ECO:0000259" key="17">
    <source>
        <dbReference type="PROSITE" id="PS50262"/>
    </source>
</evidence>
<evidence type="ECO:0000256" key="4">
    <source>
        <dbReference type="ARBA" id="ARBA00022989"/>
    </source>
</evidence>
<keyword evidence="9" id="KW-0325">Glycoprotein</keyword>
<proteinExistence type="inferred from homology"/>
<accession>A0A3Q1GJF0</accession>